<evidence type="ECO:0000256" key="5">
    <source>
        <dbReference type="ARBA" id="ARBA00023204"/>
    </source>
</evidence>
<name>A0ABS4DR51_9GAMM</name>
<keyword evidence="4 7" id="KW-0068">Autocatalytic cleavage</keyword>
<evidence type="ECO:0000259" key="8">
    <source>
        <dbReference type="Pfam" id="PF00717"/>
    </source>
</evidence>
<dbReference type="Pfam" id="PF00717">
    <property type="entry name" value="Peptidase_S24"/>
    <property type="match status" value="1"/>
</dbReference>
<evidence type="ECO:0000313" key="9">
    <source>
        <dbReference type="EMBL" id="MBP1475423.1"/>
    </source>
</evidence>
<keyword evidence="10" id="KW-1185">Reference proteome</keyword>
<keyword evidence="2" id="KW-0227">DNA damage</keyword>
<keyword evidence="9" id="KW-0548">Nucleotidyltransferase</keyword>
<evidence type="ECO:0000256" key="6">
    <source>
        <dbReference type="ARBA" id="ARBA00023236"/>
    </source>
</evidence>
<dbReference type="Proteomes" id="UP000823790">
    <property type="component" value="Unassembled WGS sequence"/>
</dbReference>
<dbReference type="InterPro" id="IPR015927">
    <property type="entry name" value="Peptidase_S24_S26A/B/C"/>
</dbReference>
<accession>A0ABS4DR51</accession>
<evidence type="ECO:0000256" key="7">
    <source>
        <dbReference type="RuleBase" id="RU003991"/>
    </source>
</evidence>
<keyword evidence="3 7" id="KW-0378">Hydrolase</keyword>
<organism evidence="9 10">
    <name type="scientific">Frateuria flava</name>
    <dbReference type="NCBI Taxonomy" id="2821489"/>
    <lineage>
        <taxon>Bacteria</taxon>
        <taxon>Pseudomonadati</taxon>
        <taxon>Pseudomonadota</taxon>
        <taxon>Gammaproteobacteria</taxon>
        <taxon>Lysobacterales</taxon>
        <taxon>Rhodanobacteraceae</taxon>
        <taxon>Frateuria</taxon>
    </lineage>
</organism>
<protein>
    <submittedName>
        <fullName evidence="9">Translesion error-prone DNA polymerase V autoproteolytic subunit</fullName>
        <ecNumber evidence="9">2.7.7.7</ecNumber>
    </submittedName>
</protein>
<dbReference type="PANTHER" id="PTHR33516">
    <property type="entry name" value="LEXA REPRESSOR"/>
    <property type="match status" value="1"/>
</dbReference>
<dbReference type="Gene3D" id="2.10.109.10">
    <property type="entry name" value="Umud Fragment, subunit A"/>
    <property type="match status" value="1"/>
</dbReference>
<dbReference type="NCBIfam" id="NF007621">
    <property type="entry name" value="PRK10276.1"/>
    <property type="match status" value="1"/>
</dbReference>
<dbReference type="GO" id="GO:0003887">
    <property type="term" value="F:DNA-directed DNA polymerase activity"/>
    <property type="evidence" value="ECO:0007669"/>
    <property type="project" value="UniProtKB-EC"/>
</dbReference>
<dbReference type="CDD" id="cd06529">
    <property type="entry name" value="S24_LexA-like"/>
    <property type="match status" value="1"/>
</dbReference>
<keyword evidence="9" id="KW-0808">Transferase</keyword>
<dbReference type="EMBL" id="JAGJRS010000030">
    <property type="protein sequence ID" value="MBP1475423.1"/>
    <property type="molecule type" value="Genomic_DNA"/>
</dbReference>
<comment type="caution">
    <text evidence="9">The sequence shown here is derived from an EMBL/GenBank/DDBJ whole genome shotgun (WGS) entry which is preliminary data.</text>
</comment>
<proteinExistence type="inferred from homology"/>
<sequence>MIDRLRREDVEGIEHLGTVAEASPWLLRHFTEVPCGFASPAEDYEESPIDLNTVVMDPHHREATYLVRAKGHSMTGAGINDGDELVVDRALEPRNGSIVIAVYQGKATCKRLRYMANGRPYLKAENPHYEDRVIAEGDEFEIWGVVRYALHKLI</sequence>
<evidence type="ECO:0000256" key="3">
    <source>
        <dbReference type="ARBA" id="ARBA00022801"/>
    </source>
</evidence>
<dbReference type="InterPro" id="IPR006197">
    <property type="entry name" value="Peptidase_S24_LexA"/>
</dbReference>
<evidence type="ECO:0000313" key="10">
    <source>
        <dbReference type="Proteomes" id="UP000823790"/>
    </source>
</evidence>
<dbReference type="PANTHER" id="PTHR33516:SF2">
    <property type="entry name" value="LEXA REPRESSOR-RELATED"/>
    <property type="match status" value="1"/>
</dbReference>
<dbReference type="InterPro" id="IPR036286">
    <property type="entry name" value="LexA/Signal_pep-like_sf"/>
</dbReference>
<comment type="similarity">
    <text evidence="1 7">Belongs to the peptidase S24 family.</text>
</comment>
<evidence type="ECO:0000256" key="4">
    <source>
        <dbReference type="ARBA" id="ARBA00022813"/>
    </source>
</evidence>
<dbReference type="EC" id="2.7.7.7" evidence="9"/>
<reference evidence="9 10" key="1">
    <citation type="submission" date="2021-04" db="EMBL/GenBank/DDBJ databases">
        <authorList>
            <person name="Huq M.A."/>
        </authorList>
    </citation>
    <scope>NUCLEOTIDE SEQUENCE [LARGE SCALE GENOMIC DNA]</scope>
    <source>
        <strain evidence="9 10">MAH-13</strain>
    </source>
</reference>
<evidence type="ECO:0000256" key="2">
    <source>
        <dbReference type="ARBA" id="ARBA00022763"/>
    </source>
</evidence>
<dbReference type="SUPFAM" id="SSF51306">
    <property type="entry name" value="LexA/Signal peptidase"/>
    <property type="match status" value="1"/>
</dbReference>
<feature type="domain" description="Peptidase S24/S26A/S26B/S26C" evidence="8">
    <location>
        <begin position="32"/>
        <end position="146"/>
    </location>
</feature>
<dbReference type="PRINTS" id="PR00726">
    <property type="entry name" value="LEXASERPTASE"/>
</dbReference>
<dbReference type="InterPro" id="IPR039418">
    <property type="entry name" value="LexA-like"/>
</dbReference>
<evidence type="ECO:0000256" key="1">
    <source>
        <dbReference type="ARBA" id="ARBA00007484"/>
    </source>
</evidence>
<keyword evidence="5" id="KW-0234">DNA repair</keyword>
<dbReference type="InterPro" id="IPR050077">
    <property type="entry name" value="LexA_repressor"/>
</dbReference>
<keyword evidence="6" id="KW-0742">SOS response</keyword>
<gene>
    <name evidence="9" type="primary">umuD</name>
    <name evidence="9" type="ORF">J7I44_14005</name>
</gene>